<name>A0A382RNK3_9ZZZZ</name>
<feature type="non-terminal residue" evidence="2">
    <location>
        <position position="320"/>
    </location>
</feature>
<evidence type="ECO:0000256" key="1">
    <source>
        <dbReference type="SAM" id="Phobius"/>
    </source>
</evidence>
<feature type="transmembrane region" description="Helical" evidence="1">
    <location>
        <begin position="70"/>
        <end position="88"/>
    </location>
</feature>
<dbReference type="EMBL" id="UINC01122697">
    <property type="protein sequence ID" value="SVC98667.1"/>
    <property type="molecule type" value="Genomic_DNA"/>
</dbReference>
<feature type="transmembrane region" description="Helical" evidence="1">
    <location>
        <begin position="155"/>
        <end position="173"/>
    </location>
</feature>
<keyword evidence="1" id="KW-1133">Transmembrane helix</keyword>
<gene>
    <name evidence="2" type="ORF">METZ01_LOCUS351521</name>
</gene>
<feature type="non-terminal residue" evidence="2">
    <location>
        <position position="1"/>
    </location>
</feature>
<feature type="transmembrane region" description="Helical" evidence="1">
    <location>
        <begin position="42"/>
        <end position="64"/>
    </location>
</feature>
<organism evidence="2">
    <name type="scientific">marine metagenome</name>
    <dbReference type="NCBI Taxonomy" id="408172"/>
    <lineage>
        <taxon>unclassified sequences</taxon>
        <taxon>metagenomes</taxon>
        <taxon>ecological metagenomes</taxon>
    </lineage>
</organism>
<protein>
    <submittedName>
        <fullName evidence="2">Uncharacterized protein</fullName>
    </submittedName>
</protein>
<keyword evidence="1" id="KW-0472">Membrane</keyword>
<accession>A0A382RNK3</accession>
<reference evidence="2" key="1">
    <citation type="submission" date="2018-05" db="EMBL/GenBank/DDBJ databases">
        <authorList>
            <person name="Lanie J.A."/>
            <person name="Ng W.-L."/>
            <person name="Kazmierczak K.M."/>
            <person name="Andrzejewski T.M."/>
            <person name="Davidsen T.M."/>
            <person name="Wayne K.J."/>
            <person name="Tettelin H."/>
            <person name="Glass J.I."/>
            <person name="Rusch D."/>
            <person name="Podicherti R."/>
            <person name="Tsui H.-C.T."/>
            <person name="Winkler M.E."/>
        </authorList>
    </citation>
    <scope>NUCLEOTIDE SEQUENCE</scope>
</reference>
<keyword evidence="1" id="KW-0812">Transmembrane</keyword>
<sequence>VAIAIIGVYQVVQSVRNAKGGRKEGGVERSFATPEGRGDFPIWLALALYSLATVALIGIAAWLLPGISQFIWFFLFFGFVFTPFQSFVNARLVGMVGQTVDIPFVREATIILSGYRGVDIWFIPFPLGNYGAQTQKFREIELTGTQFTSIIRAEIFMVPIVLFTSFLYGSYIWKLAPIPSASYPYAQLIWRLRAYQQCLFITGTMKSELDVANDKAGWTPANLIENEWWYWRARLASDEWLDSGGKRGEVGPWMPTQVFYSHFDQDEPDIASDRFMRDVPLGDDEITQGLPQITPLGPAMDSILRNPRPTLEVTVGRAVP</sequence>
<dbReference type="AlphaFoldDB" id="A0A382RNK3"/>
<proteinExistence type="predicted"/>
<evidence type="ECO:0000313" key="2">
    <source>
        <dbReference type="EMBL" id="SVC98667.1"/>
    </source>
</evidence>